<accession>A0A8X6T3H4</accession>
<gene>
    <name evidence="1" type="ORF">TNCV_1075281</name>
</gene>
<proteinExistence type="predicted"/>
<protein>
    <submittedName>
        <fullName evidence="1">Uncharacterized protein</fullName>
    </submittedName>
</protein>
<name>A0A8X6T3H4_TRICX</name>
<sequence length="125" mass="13722">MYSAFVAGLIIASQAASPAVRLVEGEESWEAPDPLQDRLLLNMANDFSLPPTPLGGKREEQFIHGMCPETTKKPCDGALSALLLIILLGYLRGQNDNSFQPTQEENAVMKIRNCIGFAWSARSDR</sequence>
<evidence type="ECO:0000313" key="1">
    <source>
        <dbReference type="EMBL" id="GFY17793.1"/>
    </source>
</evidence>
<reference evidence="1" key="1">
    <citation type="submission" date="2020-08" db="EMBL/GenBank/DDBJ databases">
        <title>Multicomponent nature underlies the extraordinary mechanical properties of spider dragline silk.</title>
        <authorList>
            <person name="Kono N."/>
            <person name="Nakamura H."/>
            <person name="Mori M."/>
            <person name="Yoshida Y."/>
            <person name="Ohtoshi R."/>
            <person name="Malay A.D."/>
            <person name="Moran D.A.P."/>
            <person name="Tomita M."/>
            <person name="Numata K."/>
            <person name="Arakawa K."/>
        </authorList>
    </citation>
    <scope>NUCLEOTIDE SEQUENCE</scope>
</reference>
<comment type="caution">
    <text evidence="1">The sequence shown here is derived from an EMBL/GenBank/DDBJ whole genome shotgun (WGS) entry which is preliminary data.</text>
</comment>
<dbReference type="Proteomes" id="UP000887159">
    <property type="component" value="Unassembled WGS sequence"/>
</dbReference>
<dbReference type="EMBL" id="BMAU01021346">
    <property type="protein sequence ID" value="GFY17793.1"/>
    <property type="molecule type" value="Genomic_DNA"/>
</dbReference>
<keyword evidence="2" id="KW-1185">Reference proteome</keyword>
<organism evidence="1 2">
    <name type="scientific">Trichonephila clavipes</name>
    <name type="common">Golden silk orbweaver</name>
    <name type="synonym">Nephila clavipes</name>
    <dbReference type="NCBI Taxonomy" id="2585209"/>
    <lineage>
        <taxon>Eukaryota</taxon>
        <taxon>Metazoa</taxon>
        <taxon>Ecdysozoa</taxon>
        <taxon>Arthropoda</taxon>
        <taxon>Chelicerata</taxon>
        <taxon>Arachnida</taxon>
        <taxon>Araneae</taxon>
        <taxon>Araneomorphae</taxon>
        <taxon>Entelegynae</taxon>
        <taxon>Araneoidea</taxon>
        <taxon>Nephilidae</taxon>
        <taxon>Trichonephila</taxon>
    </lineage>
</organism>
<dbReference type="AlphaFoldDB" id="A0A8X6T3H4"/>
<evidence type="ECO:0000313" key="2">
    <source>
        <dbReference type="Proteomes" id="UP000887159"/>
    </source>
</evidence>